<evidence type="ECO:0000313" key="1">
    <source>
        <dbReference type="EMBL" id="EGZ51220.1"/>
    </source>
</evidence>
<gene>
    <name evidence="1" type="ORF">HMPREF9370_0249</name>
</gene>
<protein>
    <submittedName>
        <fullName evidence="1">Uncharacterized protein</fullName>
    </submittedName>
</protein>
<name>G4CME0_9NEIS</name>
<accession>G4CME0</accession>
<comment type="caution">
    <text evidence="1">The sequence shown here is derived from an EMBL/GenBank/DDBJ whole genome shotgun (WGS) entry which is preliminary data.</text>
</comment>
<evidence type="ECO:0000313" key="2">
    <source>
        <dbReference type="Proteomes" id="UP000005336"/>
    </source>
</evidence>
<dbReference type="Proteomes" id="UP000005336">
    <property type="component" value="Unassembled WGS sequence"/>
</dbReference>
<dbReference type="EMBL" id="AGAZ01000008">
    <property type="protein sequence ID" value="EGZ51220.1"/>
    <property type="molecule type" value="Genomic_DNA"/>
</dbReference>
<dbReference type="HOGENOM" id="CLU_2437791_0_0_4"/>
<reference evidence="1 2" key="1">
    <citation type="submission" date="2011-06" db="EMBL/GenBank/DDBJ databases">
        <authorList>
            <person name="Muzny D."/>
            <person name="Qin X."/>
            <person name="Deng J."/>
            <person name="Jiang H."/>
            <person name="Liu Y."/>
            <person name="Qu J."/>
            <person name="Song X.-Z."/>
            <person name="Zhang L."/>
            <person name="Thornton R."/>
            <person name="Coyle M."/>
            <person name="Francisco L."/>
            <person name="Jackson L."/>
            <person name="Javaid M."/>
            <person name="Korchina V."/>
            <person name="Kovar C."/>
            <person name="Mata R."/>
            <person name="Mathew T."/>
            <person name="Ngo R."/>
            <person name="Nguyen L."/>
            <person name="Nguyen N."/>
            <person name="Okwuonu G."/>
            <person name="Ongeri F."/>
            <person name="Pham C."/>
            <person name="Simmons D."/>
            <person name="Wilczek-Boney K."/>
            <person name="Hale W."/>
            <person name="Jakkamsetti A."/>
            <person name="Pham P."/>
            <person name="Ruth R."/>
            <person name="San Lucas F."/>
            <person name="Warren J."/>
            <person name="Zhang J."/>
            <person name="Zhao Z."/>
            <person name="Zhou C."/>
            <person name="Zhu D."/>
            <person name="Lee S."/>
            <person name="Bess C."/>
            <person name="Blankenburg K."/>
            <person name="Forbes L."/>
            <person name="Fu Q."/>
            <person name="Gubbala S."/>
            <person name="Hirani K."/>
            <person name="Jayaseelan J.C."/>
            <person name="Lara F."/>
            <person name="Munidasa M."/>
            <person name="Palculict T."/>
            <person name="Patil S."/>
            <person name="Pu L.-L."/>
            <person name="Saada N."/>
            <person name="Tang L."/>
            <person name="Weissenberger G."/>
            <person name="Zhu Y."/>
            <person name="Hemphill L."/>
            <person name="Shang Y."/>
            <person name="Youmans B."/>
            <person name="Ayvaz T."/>
            <person name="Ross M."/>
            <person name="Santibanez J."/>
            <person name="Aqrawi P."/>
            <person name="Gross S."/>
            <person name="Joshi V."/>
            <person name="Fowler G."/>
            <person name="Nazareth L."/>
            <person name="Reid J."/>
            <person name="Worley K."/>
            <person name="Petrosino J."/>
            <person name="Highlander S."/>
            <person name="Gibbs R."/>
        </authorList>
    </citation>
    <scope>NUCLEOTIDE SEQUENCE [LARGE SCALE GENOMIC DNA]</scope>
    <source>
        <strain evidence="1 2">9715</strain>
    </source>
</reference>
<proteinExistence type="predicted"/>
<keyword evidence="2" id="KW-1185">Reference proteome</keyword>
<dbReference type="AlphaFoldDB" id="G4CME0"/>
<sequence>MIQGSKPKPGQIVGAVAKIKLIDYNPDAPRFGYTWQPNCKTGASPCLLPPIAIYSTCPSSNTLYSRFTKPVSNNICLSETVFQTGMVCAN</sequence>
<dbReference type="PATRIC" id="fig|1030841.3.peg.257"/>
<organism evidence="1 2">
    <name type="scientific">Neisseria wadsworthii 9715</name>
    <dbReference type="NCBI Taxonomy" id="1030841"/>
    <lineage>
        <taxon>Bacteria</taxon>
        <taxon>Pseudomonadati</taxon>
        <taxon>Pseudomonadota</taxon>
        <taxon>Betaproteobacteria</taxon>
        <taxon>Neisseriales</taxon>
        <taxon>Neisseriaceae</taxon>
        <taxon>Neisseria</taxon>
    </lineage>
</organism>